<feature type="binding site" evidence="3">
    <location>
        <begin position="206"/>
        <end position="208"/>
    </location>
    <ligand>
        <name>substrate</name>
    </ligand>
</feature>
<dbReference type="InterPro" id="IPR018099">
    <property type="entry name" value="Purine_phosphorylase-2_CS"/>
</dbReference>
<dbReference type="UniPathway" id="UPA00606"/>
<dbReference type="PANTHER" id="PTHR42679:SF2">
    <property type="entry name" value="S-METHYL-5'-THIOADENOSINE PHOSPHORYLASE"/>
    <property type="match status" value="1"/>
</dbReference>
<feature type="binding site" evidence="3">
    <location>
        <position position="8"/>
    </location>
    <ligand>
        <name>phosphate</name>
        <dbReference type="ChEBI" id="CHEBI:43474"/>
    </ligand>
</feature>
<keyword evidence="1 3" id="KW-0328">Glycosyltransferase</keyword>
<organism evidence="5 6">
    <name type="scientific">Aquariibacter albus</name>
    <dbReference type="NCBI Taxonomy" id="2759899"/>
    <lineage>
        <taxon>Bacteria</taxon>
        <taxon>Pseudomonadati</taxon>
        <taxon>Pseudomonadota</taxon>
        <taxon>Betaproteobacteria</taxon>
        <taxon>Burkholderiales</taxon>
        <taxon>Sphaerotilaceae</taxon>
        <taxon>Aquariibacter</taxon>
    </lineage>
</organism>
<comment type="pathway">
    <text evidence="3">Purine metabolism; purine nucleoside salvage.</text>
</comment>
<feature type="site" description="Important for substrate specificity" evidence="3">
    <location>
        <position position="220"/>
    </location>
</feature>
<dbReference type="AlphaFoldDB" id="A0A839HJ42"/>
<dbReference type="InterPro" id="IPR010044">
    <property type="entry name" value="MTAP"/>
</dbReference>
<feature type="binding site" evidence="3">
    <location>
        <position position="182"/>
    </location>
    <ligand>
        <name>substrate</name>
    </ligand>
</feature>
<dbReference type="InterPro" id="IPR000845">
    <property type="entry name" value="Nucleoside_phosphorylase_d"/>
</dbReference>
<comment type="subunit">
    <text evidence="3">Homohexamer. Dimer of a homotrimer.</text>
</comment>
<dbReference type="HAMAP" id="MF_01963">
    <property type="entry name" value="MTAP"/>
    <property type="match status" value="1"/>
</dbReference>
<gene>
    <name evidence="5" type="ORF">H4F90_08325</name>
</gene>
<keyword evidence="2 3" id="KW-0808">Transferase</keyword>
<dbReference type="SUPFAM" id="SSF53167">
    <property type="entry name" value="Purine and uridine phosphorylases"/>
    <property type="match status" value="1"/>
</dbReference>
<protein>
    <recommendedName>
        <fullName evidence="3">Purine nucleoside phosphorylase</fullName>
        <shortName evidence="3">PNP</shortName>
        <ecNumber evidence="3">2.4.2.1</ecNumber>
    </recommendedName>
</protein>
<evidence type="ECO:0000259" key="4">
    <source>
        <dbReference type="Pfam" id="PF01048"/>
    </source>
</evidence>
<reference evidence="5 6" key="1">
    <citation type="submission" date="2020-08" db="EMBL/GenBank/DDBJ databases">
        <title>Aquariorum lacteus gen. nov., sp. nov., a new member of the family Comamonadaceae, isolated from freshwater aquarium.</title>
        <authorList>
            <person name="Chun S.-J."/>
        </authorList>
    </citation>
    <scope>NUCLEOTIDE SEQUENCE [LARGE SCALE GENOMIC DNA]</scope>
    <source>
        <strain evidence="5 6">SJAQ100</strain>
    </source>
</reference>
<evidence type="ECO:0000256" key="3">
    <source>
        <dbReference type="HAMAP-Rule" id="MF_01963"/>
    </source>
</evidence>
<dbReference type="InterPro" id="IPR035994">
    <property type="entry name" value="Nucleoside_phosphorylase_sf"/>
</dbReference>
<dbReference type="Gene3D" id="3.40.50.1580">
    <property type="entry name" value="Nucleoside phosphorylase domain"/>
    <property type="match status" value="1"/>
</dbReference>
<dbReference type="GO" id="GO:0019509">
    <property type="term" value="P:L-methionine salvage from methylthioadenosine"/>
    <property type="evidence" value="ECO:0007669"/>
    <property type="project" value="TreeGrafter"/>
</dbReference>
<feature type="binding site" evidence="3">
    <location>
        <position position="183"/>
    </location>
    <ligand>
        <name>phosphate</name>
        <dbReference type="ChEBI" id="CHEBI:43474"/>
    </ligand>
</feature>
<sequence>MLAVVGGTGLYGLEDFELITRHEGDTPFGRPSGPVLHGRFGGRELLFLARHGDGHRLLPHEVNYRANVFALKAAGATHLLGFSAVGSLVEPVAPGQLAVPGQYIDWTRGGRERSFFGGGVAAHVSTARPVSAAMVDWIAAGAARLGLPLHRDLTYACVEGPRLGTRAESFMLRQLGGQLVGMSNVPEVFLAREAQMGYATVGLVTDYDCWMDDPAHHVSVAEVFARYGATLAQARQLLHTLLSLPQPEIEPESRQALASALITPPDRLDAAQRAWLAVLQA</sequence>
<keyword evidence="3" id="KW-0660">Purine salvage</keyword>
<feature type="binding site" evidence="3">
    <location>
        <begin position="83"/>
        <end position="84"/>
    </location>
    <ligand>
        <name>phosphate</name>
        <dbReference type="ChEBI" id="CHEBI:43474"/>
    </ligand>
</feature>
<dbReference type="CDD" id="cd09010">
    <property type="entry name" value="MTAP_SsMTAPII_like_MTIP"/>
    <property type="match status" value="1"/>
</dbReference>
<comment type="similarity">
    <text evidence="3">Belongs to the PNP/MTAP phosphorylase family. MTAP subfamily.</text>
</comment>
<evidence type="ECO:0000313" key="6">
    <source>
        <dbReference type="Proteomes" id="UP000586093"/>
    </source>
</evidence>
<proteinExistence type="inferred from homology"/>
<evidence type="ECO:0000256" key="2">
    <source>
        <dbReference type="ARBA" id="ARBA00022679"/>
    </source>
</evidence>
<dbReference type="EC" id="2.4.2.1" evidence="3"/>
<keyword evidence="6" id="KW-1185">Reference proteome</keyword>
<dbReference type="GO" id="GO:0006166">
    <property type="term" value="P:purine ribonucleoside salvage"/>
    <property type="evidence" value="ECO:0007669"/>
    <property type="project" value="UniProtKB-UniRule"/>
</dbReference>
<dbReference type="Proteomes" id="UP000586093">
    <property type="component" value="Unassembled WGS sequence"/>
</dbReference>
<dbReference type="Pfam" id="PF01048">
    <property type="entry name" value="PNP_UDP_1"/>
    <property type="match status" value="1"/>
</dbReference>
<accession>A0A839HJ42</accession>
<comment type="function">
    <text evidence="3">Purine nucleoside phosphorylase involved in purine salvage.</text>
</comment>
<dbReference type="RefSeq" id="WP_182663447.1">
    <property type="nucleotide sequence ID" value="NZ_JACIVI010000002.1"/>
</dbReference>
<name>A0A839HJ42_9BURK</name>
<comment type="caution">
    <text evidence="5">The sequence shown here is derived from an EMBL/GenBank/DDBJ whole genome shotgun (WGS) entry which is preliminary data.</text>
</comment>
<dbReference type="PROSITE" id="PS01240">
    <property type="entry name" value="PNP_MTAP_2"/>
    <property type="match status" value="1"/>
</dbReference>
<evidence type="ECO:0000313" key="5">
    <source>
        <dbReference type="EMBL" id="MBB1161983.1"/>
    </source>
</evidence>
<dbReference type="GO" id="GO:0005829">
    <property type="term" value="C:cytosol"/>
    <property type="evidence" value="ECO:0007669"/>
    <property type="project" value="TreeGrafter"/>
</dbReference>
<feature type="domain" description="Nucleoside phosphorylase" evidence="4">
    <location>
        <begin position="2"/>
        <end position="233"/>
    </location>
</feature>
<comment type="miscellaneous">
    <text evidence="3">Although this enzyme belongs to the family of MTA phosphorylases based on sequence homology, it lacks several conserved amino acids in the substrate binding pocket that confer specificity towards MTA.</text>
</comment>
<evidence type="ECO:0000256" key="1">
    <source>
        <dbReference type="ARBA" id="ARBA00022676"/>
    </source>
</evidence>
<feature type="binding site" evidence="3">
    <location>
        <begin position="50"/>
        <end position="51"/>
    </location>
    <ligand>
        <name>phosphate</name>
        <dbReference type="ChEBI" id="CHEBI:43474"/>
    </ligand>
</feature>
<comment type="catalytic activity">
    <reaction evidence="3">
        <text>a purine D-ribonucleoside + phosphate = a purine nucleobase + alpha-D-ribose 1-phosphate</text>
        <dbReference type="Rhea" id="RHEA:19805"/>
        <dbReference type="ChEBI" id="CHEBI:26386"/>
        <dbReference type="ChEBI" id="CHEBI:43474"/>
        <dbReference type="ChEBI" id="CHEBI:57720"/>
        <dbReference type="ChEBI" id="CHEBI:142355"/>
        <dbReference type="EC" id="2.4.2.1"/>
    </reaction>
</comment>
<comment type="caution">
    <text evidence="3">Lacks conserved residue(s) required for the propagation of feature annotation.</text>
</comment>
<dbReference type="GO" id="GO:0017061">
    <property type="term" value="F:S-methyl-5-thioadenosine phosphorylase activity"/>
    <property type="evidence" value="ECO:0007669"/>
    <property type="project" value="InterPro"/>
</dbReference>
<dbReference type="PANTHER" id="PTHR42679">
    <property type="entry name" value="S-METHYL-5'-THIOADENOSINE PHOSPHORYLASE"/>
    <property type="match status" value="1"/>
</dbReference>
<dbReference type="EMBL" id="JACIVI010000002">
    <property type="protein sequence ID" value="MBB1161983.1"/>
    <property type="molecule type" value="Genomic_DNA"/>
</dbReference>